<comment type="catalytic activity">
    <reaction evidence="3">
        <text>alpha,alpha-trehalose 6-phosphate + H2O = alpha,alpha-trehalose + phosphate</text>
        <dbReference type="Rhea" id="RHEA:23420"/>
        <dbReference type="ChEBI" id="CHEBI:15377"/>
        <dbReference type="ChEBI" id="CHEBI:16551"/>
        <dbReference type="ChEBI" id="CHEBI:43474"/>
        <dbReference type="ChEBI" id="CHEBI:58429"/>
        <dbReference type="EC" id="3.1.3.12"/>
    </reaction>
</comment>
<dbReference type="InterPro" id="IPR044651">
    <property type="entry name" value="OTSB-like"/>
</dbReference>
<evidence type="ECO:0000256" key="1">
    <source>
        <dbReference type="ARBA" id="ARBA00022801"/>
    </source>
</evidence>
<sequence length="265" mass="28762">MTRPWTPETADHALTALARTPRLLVALDFDGTASPHVDDPMSARALPEVAEAVARLAALPDTTVAYVSGRSLHHLREIAEHADDSRLALAGSHGVQYWFPGEAGGDDDAALAEPDGRGEIEAEVQELIRPIPGIDFEPKSLGFGVHARRATQGDEDRAFALVDEWAARRIPRWRRRTGHHIREFSWRSEGKDAAIARLREHYGATAVLFAGDDVTDEDAMRTLGPEDVGVRVGPGETAAVLRVEDPQGMGLLLGVLAHERASAQE</sequence>
<comment type="cofactor">
    <cofactor evidence="3">
        <name>Mg(2+)</name>
        <dbReference type="ChEBI" id="CHEBI:18420"/>
    </cofactor>
</comment>
<keyword evidence="5" id="KW-1185">Reference proteome</keyword>
<dbReference type="InterPro" id="IPR036412">
    <property type="entry name" value="HAD-like_sf"/>
</dbReference>
<dbReference type="PANTHER" id="PTHR43768">
    <property type="entry name" value="TREHALOSE 6-PHOSPHATE PHOSPHATASE"/>
    <property type="match status" value="1"/>
</dbReference>
<evidence type="ECO:0000313" key="4">
    <source>
        <dbReference type="EMBL" id="UGS27833.1"/>
    </source>
</evidence>
<dbReference type="PANTHER" id="PTHR43768:SF3">
    <property type="entry name" value="TREHALOSE 6-PHOSPHATE PHOSPHATASE"/>
    <property type="match status" value="1"/>
</dbReference>
<dbReference type="RefSeq" id="WP_067245741.1">
    <property type="nucleotide sequence ID" value="NZ_CP082781.1"/>
</dbReference>
<comment type="similarity">
    <text evidence="3">Belongs to the trehalose phosphatase family.</text>
</comment>
<comment type="pathway">
    <text evidence="3">Glycan biosynthesis; trehalose biosynthesis.</text>
</comment>
<organism evidence="4 5">
    <name type="scientific">Microbacterium resistens</name>
    <dbReference type="NCBI Taxonomy" id="156977"/>
    <lineage>
        <taxon>Bacteria</taxon>
        <taxon>Bacillati</taxon>
        <taxon>Actinomycetota</taxon>
        <taxon>Actinomycetes</taxon>
        <taxon>Micrococcales</taxon>
        <taxon>Microbacteriaceae</taxon>
        <taxon>Microbacterium</taxon>
    </lineage>
</organism>
<dbReference type="InterPro" id="IPR023214">
    <property type="entry name" value="HAD_sf"/>
</dbReference>
<comment type="function">
    <text evidence="2 3">Removes the phosphate from trehalose 6-phosphate to produce free trehalose.</text>
</comment>
<dbReference type="EMBL" id="CP082781">
    <property type="protein sequence ID" value="UGS27833.1"/>
    <property type="molecule type" value="Genomic_DNA"/>
</dbReference>
<protein>
    <recommendedName>
        <fullName evidence="3">Trehalose 6-phosphate phosphatase</fullName>
        <ecNumber evidence="3">3.1.3.12</ecNumber>
    </recommendedName>
</protein>
<name>A0ABY3RXW6_9MICO</name>
<dbReference type="NCBIfam" id="TIGR00685">
    <property type="entry name" value="T6PP"/>
    <property type="match status" value="1"/>
</dbReference>
<dbReference type="SUPFAM" id="SSF56784">
    <property type="entry name" value="HAD-like"/>
    <property type="match status" value="1"/>
</dbReference>
<proteinExistence type="inferred from homology"/>
<dbReference type="EC" id="3.1.3.12" evidence="3"/>
<evidence type="ECO:0000313" key="5">
    <source>
        <dbReference type="Proteomes" id="UP001199642"/>
    </source>
</evidence>
<dbReference type="Gene3D" id="3.30.70.1020">
    <property type="entry name" value="Trehalose-6-phosphate phosphatase related protein, domain 2"/>
    <property type="match status" value="1"/>
</dbReference>
<dbReference type="InterPro" id="IPR003337">
    <property type="entry name" value="Trehalose_PPase"/>
</dbReference>
<keyword evidence="1 3" id="KW-0378">Hydrolase</keyword>
<keyword evidence="3" id="KW-0479">Metal-binding</keyword>
<dbReference type="Proteomes" id="UP001199642">
    <property type="component" value="Chromosome"/>
</dbReference>
<evidence type="ECO:0000256" key="2">
    <source>
        <dbReference type="ARBA" id="ARBA00024179"/>
    </source>
</evidence>
<dbReference type="GO" id="GO:0004805">
    <property type="term" value="F:trehalose-phosphatase activity"/>
    <property type="evidence" value="ECO:0007669"/>
    <property type="project" value="UniProtKB-EC"/>
</dbReference>
<dbReference type="Gene3D" id="3.40.50.1000">
    <property type="entry name" value="HAD superfamily/HAD-like"/>
    <property type="match status" value="1"/>
</dbReference>
<accession>A0ABY3RXW6</accession>
<dbReference type="Pfam" id="PF02358">
    <property type="entry name" value="Trehalose_PPase"/>
    <property type="match status" value="1"/>
</dbReference>
<reference evidence="4 5" key="1">
    <citation type="submission" date="2023-01" db="EMBL/GenBank/DDBJ databases">
        <title>Characterization of estradiol degrading bacteria Microbacterium sp. MZT7 and reveal degrading genes through genome analysis.</title>
        <authorList>
            <person name="Hao P."/>
            <person name="Gao Y."/>
        </authorList>
    </citation>
    <scope>NUCLEOTIDE SEQUENCE [LARGE SCALE GENOMIC DNA]</scope>
    <source>
        <strain evidence="4 5">MZT7</strain>
    </source>
</reference>
<evidence type="ECO:0000256" key="3">
    <source>
        <dbReference type="RuleBase" id="RU361117"/>
    </source>
</evidence>
<keyword evidence="3" id="KW-0460">Magnesium</keyword>
<gene>
    <name evidence="4" type="primary">otsB</name>
    <name evidence="4" type="ORF">K8F61_06605</name>
</gene>